<evidence type="ECO:0000313" key="1">
    <source>
        <dbReference type="EMBL" id="CAG8686978.1"/>
    </source>
</evidence>
<name>A0ACA9P0T6_9GLOM</name>
<accession>A0ACA9P0T6</accession>
<evidence type="ECO:0000313" key="2">
    <source>
        <dbReference type="Proteomes" id="UP000789525"/>
    </source>
</evidence>
<gene>
    <name evidence="1" type="ORF">ACOLOM_LOCUS9636</name>
</gene>
<sequence>QLPDTQVLIVPSSNSVEFQNGYLGVDQTSSVDGEDADTYPRTISLVTAERDPFSEVQLASHAIELFNSLSTTTPGTSSSSNSRPPSISYFSIPLTNDLPQALRTPRSSISHQLIATLFPSDTNREALVTALNVDIRRYSSPTLSNPISPATYSITSPVRIDIEVPRIIYRLGDVIPVYLTIPIPTSSQILQQGFKLRNVVVELVRTTKLLLPHEQANSKESVSGSTKSPTAINYANPGPSNEQASSSTPLEDTKLATERGDNDNVQDEIPNFFKTVLTRTGAPARFHSSRPLRLRLLLQASSLPSSPAAPPTDTVNYSNGSSDCSITQHTTLHSVDFSLDVTISFLHHQAHGTGTEEPHPPQDSTSISVPITLLPPVVKNRQASEEVTMETAYHKKFDKPPTQTNRESDADIGPPGPSASGAPPPFDERDAPPPPFVHSDPQSAQAGTSRLPTFLESEAHYVVPMLATSSSSQVPYRAYHATESTFQSSRSSDVPESRERVLNIEGEGEIFGFKPEDQFDGLEASFGGSAEPPPAIDAVESDTNVTALADLVDQPEQALNAIGRGLGISAVVDTVYVGRRESEMDRLGHALQMEADEAPAPPFMDDPADPPPGIDMEYRTSPPPFQTSGPETDLIGAQIPPTDLPPSIEDIVLPPNSLPSEDISGQSARPPPYLNTPAQIDGQHRPPPYVDLRP</sequence>
<dbReference type="Proteomes" id="UP000789525">
    <property type="component" value="Unassembled WGS sequence"/>
</dbReference>
<protein>
    <submittedName>
        <fullName evidence="1">4432_t:CDS:1</fullName>
    </submittedName>
</protein>
<reference evidence="1" key="1">
    <citation type="submission" date="2021-06" db="EMBL/GenBank/DDBJ databases">
        <authorList>
            <person name="Kallberg Y."/>
            <person name="Tangrot J."/>
            <person name="Rosling A."/>
        </authorList>
    </citation>
    <scope>NUCLEOTIDE SEQUENCE</scope>
    <source>
        <strain evidence="1">CL356</strain>
    </source>
</reference>
<proteinExistence type="predicted"/>
<keyword evidence="2" id="KW-1185">Reference proteome</keyword>
<dbReference type="EMBL" id="CAJVPT010028506">
    <property type="protein sequence ID" value="CAG8686978.1"/>
    <property type="molecule type" value="Genomic_DNA"/>
</dbReference>
<feature type="non-terminal residue" evidence="1">
    <location>
        <position position="1"/>
    </location>
</feature>
<organism evidence="1 2">
    <name type="scientific">Acaulospora colombiana</name>
    <dbReference type="NCBI Taxonomy" id="27376"/>
    <lineage>
        <taxon>Eukaryota</taxon>
        <taxon>Fungi</taxon>
        <taxon>Fungi incertae sedis</taxon>
        <taxon>Mucoromycota</taxon>
        <taxon>Glomeromycotina</taxon>
        <taxon>Glomeromycetes</taxon>
        <taxon>Diversisporales</taxon>
        <taxon>Acaulosporaceae</taxon>
        <taxon>Acaulospora</taxon>
    </lineage>
</organism>
<comment type="caution">
    <text evidence="1">The sequence shown here is derived from an EMBL/GenBank/DDBJ whole genome shotgun (WGS) entry which is preliminary data.</text>
</comment>